<comment type="caution">
    <text evidence="1">The sequence shown here is derived from an EMBL/GenBank/DDBJ whole genome shotgun (WGS) entry which is preliminary data.</text>
</comment>
<keyword evidence="2" id="KW-1185">Reference proteome</keyword>
<dbReference type="EMBL" id="BFAD01000005">
    <property type="protein sequence ID" value="GBE83864.1"/>
    <property type="molecule type" value="Genomic_DNA"/>
</dbReference>
<gene>
    <name evidence="1" type="ORF">SCP_0509210</name>
</gene>
<organism evidence="1 2">
    <name type="scientific">Sparassis crispa</name>
    <dbReference type="NCBI Taxonomy" id="139825"/>
    <lineage>
        <taxon>Eukaryota</taxon>
        <taxon>Fungi</taxon>
        <taxon>Dikarya</taxon>
        <taxon>Basidiomycota</taxon>
        <taxon>Agaricomycotina</taxon>
        <taxon>Agaricomycetes</taxon>
        <taxon>Polyporales</taxon>
        <taxon>Sparassidaceae</taxon>
        <taxon>Sparassis</taxon>
    </lineage>
</organism>
<reference evidence="1 2" key="1">
    <citation type="journal article" date="2018" name="Sci. Rep.">
        <title>Genome sequence of the cauliflower mushroom Sparassis crispa (Hanabiratake) and its association with beneficial usage.</title>
        <authorList>
            <person name="Kiyama R."/>
            <person name="Furutani Y."/>
            <person name="Kawaguchi K."/>
            <person name="Nakanishi T."/>
        </authorList>
    </citation>
    <scope>NUCLEOTIDE SEQUENCE [LARGE SCALE GENOMIC DNA]</scope>
</reference>
<evidence type="ECO:0000313" key="1">
    <source>
        <dbReference type="EMBL" id="GBE83864.1"/>
    </source>
</evidence>
<dbReference type="AlphaFoldDB" id="A0A401GQ28"/>
<dbReference type="GeneID" id="38780781"/>
<sequence>MATLPSPEVPVESALNVIVDEEIMQMKNKSFCSKLKDTVKNKFPRLFRKKVGFPPIQKWIHSVTLKDPDQQPI</sequence>
<accession>A0A401GQ28</accession>
<name>A0A401GQ28_9APHY</name>
<evidence type="ECO:0000313" key="2">
    <source>
        <dbReference type="Proteomes" id="UP000287166"/>
    </source>
</evidence>
<dbReference type="Proteomes" id="UP000287166">
    <property type="component" value="Unassembled WGS sequence"/>
</dbReference>
<proteinExistence type="predicted"/>
<dbReference type="RefSeq" id="XP_027614777.1">
    <property type="nucleotide sequence ID" value="XM_027758976.1"/>
</dbReference>
<protein>
    <submittedName>
        <fullName evidence="1">Uncharacterized protein</fullName>
    </submittedName>
</protein>
<dbReference type="InParanoid" id="A0A401GQ28"/>